<feature type="transmembrane region" description="Helical" evidence="10">
    <location>
        <begin position="86"/>
        <end position="107"/>
    </location>
</feature>
<dbReference type="GO" id="GO:0005886">
    <property type="term" value="C:plasma membrane"/>
    <property type="evidence" value="ECO:0007669"/>
    <property type="project" value="UniProtKB-SubCell"/>
</dbReference>
<comment type="subcellular location">
    <subcellularLocation>
        <location evidence="2">Cell membrane</location>
        <topology evidence="2">Multi-pass membrane protein</topology>
    </subcellularLocation>
</comment>
<proteinExistence type="inferred from homology"/>
<keyword evidence="8 10" id="KW-1133">Transmembrane helix</keyword>
<dbReference type="eggNOG" id="COG3201">
    <property type="taxonomic scope" value="Bacteria"/>
</dbReference>
<dbReference type="RefSeq" id="WP_037022390.1">
    <property type="nucleotide sequence ID" value="NZ_CCSF01000001.1"/>
</dbReference>
<evidence type="ECO:0000313" key="11">
    <source>
        <dbReference type="EMBL" id="CDZ93466.1"/>
    </source>
</evidence>
<keyword evidence="6" id="KW-1003">Cell membrane</keyword>
<keyword evidence="5" id="KW-0813">Transport</keyword>
<dbReference type="HOGENOM" id="CLU_076589_2_0_6"/>
<evidence type="ECO:0000256" key="7">
    <source>
        <dbReference type="ARBA" id="ARBA00022692"/>
    </source>
</evidence>
<dbReference type="InterPro" id="IPR006419">
    <property type="entry name" value="NMN_transpt_PnuC"/>
</dbReference>
<dbReference type="EMBL" id="CCSF01000001">
    <property type="protein sequence ID" value="CDZ93466.1"/>
    <property type="molecule type" value="Genomic_DNA"/>
</dbReference>
<dbReference type="PANTHER" id="PTHR36122:SF2">
    <property type="entry name" value="NICOTINAMIDE RIBOSIDE TRANSPORTER PNUC"/>
    <property type="match status" value="1"/>
</dbReference>
<name>A0A078LUC9_9PSED</name>
<evidence type="ECO:0000313" key="12">
    <source>
        <dbReference type="Proteomes" id="UP000053902"/>
    </source>
</evidence>
<evidence type="ECO:0000256" key="2">
    <source>
        <dbReference type="ARBA" id="ARBA00004651"/>
    </source>
</evidence>
<evidence type="ECO:0000256" key="5">
    <source>
        <dbReference type="ARBA" id="ARBA00022448"/>
    </source>
</evidence>
<evidence type="ECO:0000256" key="9">
    <source>
        <dbReference type="ARBA" id="ARBA00023136"/>
    </source>
</evidence>
<dbReference type="STRING" id="1499686.BN1079_00758"/>
<gene>
    <name evidence="11" type="ORF">BN1079_00758</name>
</gene>
<dbReference type="OrthoDB" id="9791248at2"/>
<protein>
    <recommendedName>
        <fullName evidence="4">Nicotinamide riboside transporter PnuC</fullName>
    </recommendedName>
</protein>
<organism evidence="11 12">
    <name type="scientific">Pseudomonas saudiphocaensis</name>
    <dbReference type="NCBI Taxonomy" id="1499686"/>
    <lineage>
        <taxon>Bacteria</taxon>
        <taxon>Pseudomonadati</taxon>
        <taxon>Pseudomonadota</taxon>
        <taxon>Gammaproteobacteria</taxon>
        <taxon>Pseudomonadales</taxon>
        <taxon>Pseudomonadaceae</taxon>
        <taxon>Pseudomonas</taxon>
    </lineage>
</organism>
<keyword evidence="9 10" id="KW-0472">Membrane</keyword>
<evidence type="ECO:0000256" key="1">
    <source>
        <dbReference type="ARBA" id="ARBA00002672"/>
    </source>
</evidence>
<dbReference type="PANTHER" id="PTHR36122">
    <property type="entry name" value="NICOTINAMIDE RIBOSIDE TRANSPORTER PNUC"/>
    <property type="match status" value="1"/>
</dbReference>
<sequence>MSVLEIIASTLGVIAVWLTVRQNPWCWPIGLVMVSLYAWFFFEAKLFSQVLLHAVFALLQLYGWWQWTRGDTGRGGRKVSCASAQEVLIGLAVAALVAVLLGALMARYTDAQFPWPDATLTAFSLLAQLGMALKRVQCWLLWIVVDVLYVGFFAWQDYWLTAGLYGLFTLLAIMGLREWRQVLVIAR</sequence>
<dbReference type="GO" id="GO:0034257">
    <property type="term" value="F:nicotinamide riboside transmembrane transporter activity"/>
    <property type="evidence" value="ECO:0007669"/>
    <property type="project" value="InterPro"/>
</dbReference>
<evidence type="ECO:0000256" key="8">
    <source>
        <dbReference type="ARBA" id="ARBA00022989"/>
    </source>
</evidence>
<dbReference type="AlphaFoldDB" id="A0A078LUC9"/>
<evidence type="ECO:0000256" key="3">
    <source>
        <dbReference type="ARBA" id="ARBA00006669"/>
    </source>
</evidence>
<comment type="similarity">
    <text evidence="3">Belongs to the nicotinamide ribonucleoside (NR) uptake permease (TC 4.B.1) family.</text>
</comment>
<evidence type="ECO:0000256" key="4">
    <source>
        <dbReference type="ARBA" id="ARBA00017522"/>
    </source>
</evidence>
<feature type="transmembrane region" description="Helical" evidence="10">
    <location>
        <begin position="162"/>
        <end position="179"/>
    </location>
</feature>
<evidence type="ECO:0000256" key="10">
    <source>
        <dbReference type="SAM" id="Phobius"/>
    </source>
</evidence>
<keyword evidence="7 10" id="KW-0812">Transmembrane</keyword>
<feature type="transmembrane region" description="Helical" evidence="10">
    <location>
        <begin position="46"/>
        <end position="65"/>
    </location>
</feature>
<reference evidence="11 12" key="1">
    <citation type="submission" date="2014-07" db="EMBL/GenBank/DDBJ databases">
        <authorList>
            <person name="Urmite Genomes Urmite Genomes"/>
        </authorList>
    </citation>
    <scope>NUCLEOTIDE SEQUENCE [LARGE SCALE GENOMIC DNA]</scope>
    <source>
        <strain evidence="11 12">20_BN</strain>
    </source>
</reference>
<dbReference type="NCBIfam" id="TIGR01528">
    <property type="entry name" value="NMN_trans_PnuC"/>
    <property type="match status" value="1"/>
</dbReference>
<keyword evidence="12" id="KW-1185">Reference proteome</keyword>
<feature type="transmembrane region" description="Helical" evidence="10">
    <location>
        <begin position="139"/>
        <end position="156"/>
    </location>
</feature>
<comment type="function">
    <text evidence="1">Required for nicotinamide riboside transport across the inner membrane.</text>
</comment>
<dbReference type="Pfam" id="PF04973">
    <property type="entry name" value="NMN_transporter"/>
    <property type="match status" value="1"/>
</dbReference>
<dbReference type="Proteomes" id="UP000053902">
    <property type="component" value="Unassembled WGS sequence"/>
</dbReference>
<accession>A0A078LUC9</accession>
<evidence type="ECO:0000256" key="6">
    <source>
        <dbReference type="ARBA" id="ARBA00022475"/>
    </source>
</evidence>